<evidence type="ECO:0000313" key="2">
    <source>
        <dbReference type="Proteomes" id="UP001180556"/>
    </source>
</evidence>
<protein>
    <submittedName>
        <fullName evidence="1">Uncharacterized protein</fullName>
    </submittedName>
</protein>
<comment type="caution">
    <text evidence="1">The sequence shown here is derived from an EMBL/GenBank/DDBJ whole genome shotgun (WGS) entry which is preliminary data.</text>
</comment>
<reference evidence="2" key="1">
    <citation type="submission" date="2023-07" db="EMBL/GenBank/DDBJ databases">
        <title>30 novel species of actinomycetes from the DSMZ collection.</title>
        <authorList>
            <person name="Nouioui I."/>
        </authorList>
    </citation>
    <scope>NUCLEOTIDE SEQUENCE [LARGE SCALE GENOMIC DNA]</scope>
    <source>
        <strain evidence="2">DSM 40932</strain>
    </source>
</reference>
<dbReference type="RefSeq" id="WP_311604677.1">
    <property type="nucleotide sequence ID" value="NZ_JAVRFG010000042.1"/>
</dbReference>
<organism evidence="1 2">
    <name type="scientific">Streptomyces stephensoniae</name>
    <dbReference type="NCBI Taxonomy" id="3375367"/>
    <lineage>
        <taxon>Bacteria</taxon>
        <taxon>Bacillati</taxon>
        <taxon>Actinomycetota</taxon>
        <taxon>Actinomycetes</taxon>
        <taxon>Kitasatosporales</taxon>
        <taxon>Streptomycetaceae</taxon>
        <taxon>Streptomyces</taxon>
    </lineage>
</organism>
<accession>A0ABU2W7Z1</accession>
<gene>
    <name evidence="1" type="ORF">RM717_26225</name>
</gene>
<keyword evidence="2" id="KW-1185">Reference proteome</keyword>
<sequence>MDETRAALEVITADPEFHRDAADMAASRVRLPRWTEWARSELGYYMTTADLDRVNWQQLRTDVRPSPSGTET</sequence>
<evidence type="ECO:0000313" key="1">
    <source>
        <dbReference type="EMBL" id="MDT0494006.1"/>
    </source>
</evidence>
<dbReference type="Proteomes" id="UP001180556">
    <property type="component" value="Unassembled WGS sequence"/>
</dbReference>
<dbReference type="EMBL" id="JAVRFG010000042">
    <property type="protein sequence ID" value="MDT0494006.1"/>
    <property type="molecule type" value="Genomic_DNA"/>
</dbReference>
<name>A0ABU2W7Z1_9ACTN</name>
<proteinExistence type="predicted"/>